<evidence type="ECO:0000256" key="2">
    <source>
        <dbReference type="ARBA" id="ARBA00022676"/>
    </source>
</evidence>
<keyword evidence="2" id="KW-0328">Glycosyltransferase</keyword>
<feature type="transmembrane region" description="Helical" evidence="7">
    <location>
        <begin position="245"/>
        <end position="266"/>
    </location>
</feature>
<comment type="subcellular location">
    <subcellularLocation>
        <location evidence="1">Membrane</location>
        <topology evidence="1">Multi-pass membrane protein</topology>
    </subcellularLocation>
</comment>
<dbReference type="Gene3D" id="3.90.550.10">
    <property type="entry name" value="Spore Coat Polysaccharide Biosynthesis Protein SpsA, Chain A"/>
    <property type="match status" value="1"/>
</dbReference>
<evidence type="ECO:0000256" key="5">
    <source>
        <dbReference type="ARBA" id="ARBA00022989"/>
    </source>
</evidence>
<dbReference type="InterPro" id="IPR050256">
    <property type="entry name" value="Glycosyltransferase_2"/>
</dbReference>
<keyword evidence="4 7" id="KW-0812">Transmembrane</keyword>
<accession>A0ABQ2ZGS9</accession>
<dbReference type="PANTHER" id="PTHR48090:SF1">
    <property type="entry name" value="PROPHAGE BACTOPRENOL GLUCOSYL TRANSFERASE HOMOLOG"/>
    <property type="match status" value="1"/>
</dbReference>
<evidence type="ECO:0000256" key="7">
    <source>
        <dbReference type="SAM" id="Phobius"/>
    </source>
</evidence>
<sequence>MLKPTGKTNPQDPTSTIPSLSVVTSVYRSERFLAPFIDEMVATVEKAGIKNYELIFVNDGSPDESLPYLIRAHADNQRIKIVDLSRNFGHHKAVLAGLSYAKGDLTFIIDCDLEVRPGVLQRFLDTLRETDVDVVYGVQEKRKGALVERTGGALFWRLFNLLSDTKIPENVLSERLMKRSYVQALLSLGDRNVFLGGMMYWSGFRQLGIVVQKTQREGASTYSFRKRLSLLLEAVTSFSTAPLKVVLLAGLGVTLLAMTVGIVLLVRKLLHPEAVLEGFTSLMLVTIGMAGMVITVLGIVGLYIARIYTQTQNRPLFIVREFHD</sequence>
<feature type="domain" description="Glycosyltransferase 2-like" evidence="8">
    <location>
        <begin position="21"/>
        <end position="183"/>
    </location>
</feature>
<protein>
    <submittedName>
        <fullName evidence="9">Glycosyl transferase</fullName>
    </submittedName>
</protein>
<dbReference type="SUPFAM" id="SSF53448">
    <property type="entry name" value="Nucleotide-diphospho-sugar transferases"/>
    <property type="match status" value="1"/>
</dbReference>
<evidence type="ECO:0000256" key="1">
    <source>
        <dbReference type="ARBA" id="ARBA00004141"/>
    </source>
</evidence>
<dbReference type="CDD" id="cd04187">
    <property type="entry name" value="DPM1_like_bac"/>
    <property type="match status" value="1"/>
</dbReference>
<dbReference type="InterPro" id="IPR001173">
    <property type="entry name" value="Glyco_trans_2-like"/>
</dbReference>
<keyword evidence="3 9" id="KW-0808">Transferase</keyword>
<proteinExistence type="predicted"/>
<evidence type="ECO:0000256" key="6">
    <source>
        <dbReference type="ARBA" id="ARBA00023136"/>
    </source>
</evidence>
<evidence type="ECO:0000313" key="9">
    <source>
        <dbReference type="EMBL" id="GGY14469.1"/>
    </source>
</evidence>
<keyword evidence="10" id="KW-1185">Reference proteome</keyword>
<organism evidence="9 10">
    <name type="scientific">Rhodanobacter panaciterrae</name>
    <dbReference type="NCBI Taxonomy" id="490572"/>
    <lineage>
        <taxon>Bacteria</taxon>
        <taxon>Pseudomonadati</taxon>
        <taxon>Pseudomonadota</taxon>
        <taxon>Gammaproteobacteria</taxon>
        <taxon>Lysobacterales</taxon>
        <taxon>Rhodanobacteraceae</taxon>
        <taxon>Rhodanobacter</taxon>
    </lineage>
</organism>
<name>A0ABQ2ZGS9_9GAMM</name>
<keyword evidence="6 7" id="KW-0472">Membrane</keyword>
<comment type="caution">
    <text evidence="9">The sequence shown here is derived from an EMBL/GenBank/DDBJ whole genome shotgun (WGS) entry which is preliminary data.</text>
</comment>
<evidence type="ECO:0000313" key="10">
    <source>
        <dbReference type="Proteomes" id="UP000621898"/>
    </source>
</evidence>
<gene>
    <name evidence="9" type="ORF">GCM10008098_01580</name>
</gene>
<dbReference type="PANTHER" id="PTHR48090">
    <property type="entry name" value="UNDECAPRENYL-PHOSPHATE 4-DEOXY-4-FORMAMIDO-L-ARABINOSE TRANSFERASE-RELATED"/>
    <property type="match status" value="1"/>
</dbReference>
<dbReference type="Pfam" id="PF00535">
    <property type="entry name" value="Glycos_transf_2"/>
    <property type="match status" value="1"/>
</dbReference>
<evidence type="ECO:0000256" key="4">
    <source>
        <dbReference type="ARBA" id="ARBA00022692"/>
    </source>
</evidence>
<evidence type="ECO:0000256" key="3">
    <source>
        <dbReference type="ARBA" id="ARBA00022679"/>
    </source>
</evidence>
<evidence type="ECO:0000259" key="8">
    <source>
        <dbReference type="Pfam" id="PF00535"/>
    </source>
</evidence>
<reference evidence="10" key="1">
    <citation type="journal article" date="2019" name="Int. J. Syst. Evol. Microbiol.">
        <title>The Global Catalogue of Microorganisms (GCM) 10K type strain sequencing project: providing services to taxonomists for standard genome sequencing and annotation.</title>
        <authorList>
            <consortium name="The Broad Institute Genomics Platform"/>
            <consortium name="The Broad Institute Genome Sequencing Center for Infectious Disease"/>
            <person name="Wu L."/>
            <person name="Ma J."/>
        </authorList>
    </citation>
    <scope>NUCLEOTIDE SEQUENCE [LARGE SCALE GENOMIC DNA]</scope>
    <source>
        <strain evidence="10">KCTC 22232</strain>
    </source>
</reference>
<dbReference type="InterPro" id="IPR029044">
    <property type="entry name" value="Nucleotide-diphossugar_trans"/>
</dbReference>
<feature type="transmembrane region" description="Helical" evidence="7">
    <location>
        <begin position="278"/>
        <end position="305"/>
    </location>
</feature>
<dbReference type="RefSeq" id="WP_189439293.1">
    <property type="nucleotide sequence ID" value="NZ_BMXT01000001.1"/>
</dbReference>
<keyword evidence="5 7" id="KW-1133">Transmembrane helix</keyword>
<dbReference type="Proteomes" id="UP000621898">
    <property type="component" value="Unassembled WGS sequence"/>
</dbReference>
<dbReference type="GO" id="GO:0016740">
    <property type="term" value="F:transferase activity"/>
    <property type="evidence" value="ECO:0007669"/>
    <property type="project" value="UniProtKB-KW"/>
</dbReference>
<dbReference type="EMBL" id="BMXT01000001">
    <property type="protein sequence ID" value="GGY14469.1"/>
    <property type="molecule type" value="Genomic_DNA"/>
</dbReference>